<dbReference type="Proteomes" id="UP000054721">
    <property type="component" value="Unassembled WGS sequence"/>
</dbReference>
<evidence type="ECO:0000313" key="3">
    <source>
        <dbReference type="Proteomes" id="UP000054721"/>
    </source>
</evidence>
<proteinExistence type="predicted"/>
<name>A0A0V1LE91_9BILA</name>
<reference evidence="2 3" key="1">
    <citation type="submission" date="2015-05" db="EMBL/GenBank/DDBJ databases">
        <title>Evolution of Trichinella species and genotypes.</title>
        <authorList>
            <person name="Korhonen P.K."/>
            <person name="Edoardo P."/>
            <person name="Giuseppe L.R."/>
            <person name="Gasser R.B."/>
        </authorList>
    </citation>
    <scope>NUCLEOTIDE SEQUENCE [LARGE SCALE GENOMIC DNA]</scope>
    <source>
        <strain evidence="2">ISS10</strain>
    </source>
</reference>
<comment type="caution">
    <text evidence="2">The sequence shown here is derived from an EMBL/GenBank/DDBJ whole genome shotgun (WGS) entry which is preliminary data.</text>
</comment>
<protein>
    <submittedName>
        <fullName evidence="2">Uncharacterized protein</fullName>
    </submittedName>
</protein>
<feature type="compositionally biased region" description="Basic and acidic residues" evidence="1">
    <location>
        <begin position="88"/>
        <end position="105"/>
    </location>
</feature>
<dbReference type="AlphaFoldDB" id="A0A0V1LE91"/>
<evidence type="ECO:0000256" key="1">
    <source>
        <dbReference type="SAM" id="MobiDB-lite"/>
    </source>
</evidence>
<dbReference type="EMBL" id="JYDW01000073">
    <property type="protein sequence ID" value="KRZ57538.1"/>
    <property type="molecule type" value="Genomic_DNA"/>
</dbReference>
<evidence type="ECO:0000313" key="2">
    <source>
        <dbReference type="EMBL" id="KRZ57538.1"/>
    </source>
</evidence>
<feature type="compositionally biased region" description="Polar residues" evidence="1">
    <location>
        <begin position="108"/>
        <end position="124"/>
    </location>
</feature>
<accession>A0A0V1LE91</accession>
<gene>
    <name evidence="2" type="ORF">T02_7224</name>
</gene>
<keyword evidence="3" id="KW-1185">Reference proteome</keyword>
<dbReference type="OrthoDB" id="5925562at2759"/>
<organism evidence="2 3">
    <name type="scientific">Trichinella nativa</name>
    <dbReference type="NCBI Taxonomy" id="6335"/>
    <lineage>
        <taxon>Eukaryota</taxon>
        <taxon>Metazoa</taxon>
        <taxon>Ecdysozoa</taxon>
        <taxon>Nematoda</taxon>
        <taxon>Enoplea</taxon>
        <taxon>Dorylaimia</taxon>
        <taxon>Trichinellida</taxon>
        <taxon>Trichinellidae</taxon>
        <taxon>Trichinella</taxon>
    </lineage>
</organism>
<feature type="region of interest" description="Disordered" evidence="1">
    <location>
        <begin position="88"/>
        <end position="124"/>
    </location>
</feature>
<sequence length="124" mass="14691">MKINICPEFGDLLLFTPNSITRECSSPWSRLRPKPEGRTESVAHGADWITMPLRWCQLQAITCCTDKTTYVCYAFISKCCYMHLRENGYPEKKTPTQTRQADRRSTKQRQPMSWQKDFYQSWQR</sequence>